<dbReference type="Proteomes" id="UP000000768">
    <property type="component" value="Chromosome 6"/>
</dbReference>
<dbReference type="InterPro" id="IPR046533">
    <property type="entry name" value="DUF6598"/>
</dbReference>
<dbReference type="OrthoDB" id="642104at2759"/>
<dbReference type="EMBL" id="CM000765">
    <property type="protein sequence ID" value="OQU81534.1"/>
    <property type="molecule type" value="Genomic_DNA"/>
</dbReference>
<evidence type="ECO:0000313" key="3">
    <source>
        <dbReference type="Proteomes" id="UP000000768"/>
    </source>
</evidence>
<dbReference type="eggNOG" id="ENOG502R1F8">
    <property type="taxonomic scope" value="Eukaryota"/>
</dbReference>
<dbReference type="PANTHER" id="PTHR33065">
    <property type="entry name" value="OS07G0486400 PROTEIN"/>
    <property type="match status" value="1"/>
</dbReference>
<gene>
    <name evidence="2" type="ORF">SORBI_3006G072601</name>
</gene>
<dbReference type="InParanoid" id="A0A1Z5RCP4"/>
<accession>A0A1Z5RCP4</accession>
<dbReference type="AlphaFoldDB" id="A0A1Z5RCP4"/>
<evidence type="ECO:0000313" key="2">
    <source>
        <dbReference type="EMBL" id="OQU81534.1"/>
    </source>
</evidence>
<organism evidence="2 3">
    <name type="scientific">Sorghum bicolor</name>
    <name type="common">Sorghum</name>
    <name type="synonym">Sorghum vulgare</name>
    <dbReference type="NCBI Taxonomy" id="4558"/>
    <lineage>
        <taxon>Eukaryota</taxon>
        <taxon>Viridiplantae</taxon>
        <taxon>Streptophyta</taxon>
        <taxon>Embryophyta</taxon>
        <taxon>Tracheophyta</taxon>
        <taxon>Spermatophyta</taxon>
        <taxon>Magnoliopsida</taxon>
        <taxon>Liliopsida</taxon>
        <taxon>Poales</taxon>
        <taxon>Poaceae</taxon>
        <taxon>PACMAD clade</taxon>
        <taxon>Panicoideae</taxon>
        <taxon>Andropogonodae</taxon>
        <taxon>Andropogoneae</taxon>
        <taxon>Sorghinae</taxon>
        <taxon>Sorghum</taxon>
    </lineage>
</organism>
<proteinExistence type="predicted"/>
<reference evidence="2 3" key="1">
    <citation type="journal article" date="2009" name="Nature">
        <title>The Sorghum bicolor genome and the diversification of grasses.</title>
        <authorList>
            <person name="Paterson A.H."/>
            <person name="Bowers J.E."/>
            <person name="Bruggmann R."/>
            <person name="Dubchak I."/>
            <person name="Grimwood J."/>
            <person name="Gundlach H."/>
            <person name="Haberer G."/>
            <person name="Hellsten U."/>
            <person name="Mitros T."/>
            <person name="Poliakov A."/>
            <person name="Schmutz J."/>
            <person name="Spannagl M."/>
            <person name="Tang H."/>
            <person name="Wang X."/>
            <person name="Wicker T."/>
            <person name="Bharti A.K."/>
            <person name="Chapman J."/>
            <person name="Feltus F.A."/>
            <person name="Gowik U."/>
            <person name="Grigoriev I.V."/>
            <person name="Lyons E."/>
            <person name="Maher C.A."/>
            <person name="Martis M."/>
            <person name="Narechania A."/>
            <person name="Otillar R.P."/>
            <person name="Penning B.W."/>
            <person name="Salamov A.A."/>
            <person name="Wang Y."/>
            <person name="Zhang L."/>
            <person name="Carpita N.C."/>
            <person name="Freeling M."/>
            <person name="Gingle A.R."/>
            <person name="Hash C.T."/>
            <person name="Keller B."/>
            <person name="Klein P."/>
            <person name="Kresovich S."/>
            <person name="McCann M.C."/>
            <person name="Ming R."/>
            <person name="Peterson D.G."/>
            <person name="Mehboob-ur-Rahman"/>
            <person name="Ware D."/>
            <person name="Westhoff P."/>
            <person name="Mayer K.F."/>
            <person name="Messing J."/>
            <person name="Rokhsar D.S."/>
        </authorList>
    </citation>
    <scope>NUCLEOTIDE SEQUENCE [LARGE SCALE GENOMIC DNA]</scope>
    <source>
        <strain evidence="3">cv. BTx623</strain>
    </source>
</reference>
<dbReference type="Gramene" id="OQU81534">
    <property type="protein sequence ID" value="OQU81534"/>
    <property type="gene ID" value="SORBI_3006G072601"/>
</dbReference>
<reference evidence="3" key="2">
    <citation type="journal article" date="2018" name="Plant J.">
        <title>The Sorghum bicolor reference genome: improved assembly, gene annotations, a transcriptome atlas, and signatures of genome organization.</title>
        <authorList>
            <person name="McCormick R.F."/>
            <person name="Truong S.K."/>
            <person name="Sreedasyam A."/>
            <person name="Jenkins J."/>
            <person name="Shu S."/>
            <person name="Sims D."/>
            <person name="Kennedy M."/>
            <person name="Amirebrahimi M."/>
            <person name="Weers B.D."/>
            <person name="McKinley B."/>
            <person name="Mattison A."/>
            <person name="Morishige D.T."/>
            <person name="Grimwood J."/>
            <person name="Schmutz J."/>
            <person name="Mullet J.E."/>
        </authorList>
    </citation>
    <scope>NUCLEOTIDE SEQUENCE [LARGE SCALE GENOMIC DNA]</scope>
    <source>
        <strain evidence="3">cv. BTx623</strain>
    </source>
</reference>
<evidence type="ECO:0000259" key="1">
    <source>
        <dbReference type="Pfam" id="PF20241"/>
    </source>
</evidence>
<sequence>MQRLSRSTLGFIGSAQTLSWFPALAQRDSAAASTILNRHLDHVFRLPLYGPWSIFGVKGENLSKRCYTTLKVKPSCDMEESQIAIKDATQRNVVGTGTKDATESPPIGATIKDVIKDNKTAIDVIWPATIDPNSSHRDGTIYKQGKLYWTGYYNIDVTDRDETRVEPMRFAAATNCHPDPDNCYYHEPCLMMQIFSLKLAKASINSGLIQLYGYIAARDDIDSKLNYVFNRSRDDPITVQQGSLIEMTGPKRGIQLDYDVVFEFDMRIKNGEQQENDLQLIDGVTEFDETTLPGKPFTTRINGDAGAVDMCLTNVFGVEATVEIFISEVENGFDLSICCAVSVLEEHKEFQIFGAPIGESCGLRRFVIAVERDTMMHLKFEVHQHGSNVEHCCSFEAKVHGCASHDIKLEVASLSVKVTWSTLTEYTPCL</sequence>
<dbReference type="FunCoup" id="A0A1Z5RCP4">
    <property type="interactions" value="683"/>
</dbReference>
<dbReference type="Pfam" id="PF20241">
    <property type="entry name" value="DUF6598"/>
    <property type="match status" value="1"/>
</dbReference>
<protein>
    <recommendedName>
        <fullName evidence="1">DUF6598 domain-containing protein</fullName>
    </recommendedName>
</protein>
<dbReference type="PANTHER" id="PTHR33065:SF19">
    <property type="entry name" value="OS11G0130700 PROTEIN"/>
    <property type="match status" value="1"/>
</dbReference>
<dbReference type="STRING" id="4558.A0A1Z5RCP4"/>
<feature type="domain" description="DUF6598" evidence="1">
    <location>
        <begin position="191"/>
        <end position="418"/>
    </location>
</feature>
<keyword evidence="3" id="KW-1185">Reference proteome</keyword>
<name>A0A1Z5RCP4_SORBI</name>
<dbReference type="OMA" id="NVEHCCS"/>